<organism evidence="7 8">
    <name type="scientific">Hyaloscypha hepaticicola</name>
    <dbReference type="NCBI Taxonomy" id="2082293"/>
    <lineage>
        <taxon>Eukaryota</taxon>
        <taxon>Fungi</taxon>
        <taxon>Dikarya</taxon>
        <taxon>Ascomycota</taxon>
        <taxon>Pezizomycotina</taxon>
        <taxon>Leotiomycetes</taxon>
        <taxon>Helotiales</taxon>
        <taxon>Hyaloscyphaceae</taxon>
        <taxon>Hyaloscypha</taxon>
    </lineage>
</organism>
<dbReference type="Gene3D" id="1.25.40.10">
    <property type="entry name" value="Tetratricopeptide repeat domain"/>
    <property type="match status" value="1"/>
</dbReference>
<evidence type="ECO:0000256" key="3">
    <source>
        <dbReference type="ARBA" id="ARBA00022737"/>
    </source>
</evidence>
<protein>
    <submittedName>
        <fullName evidence="7">U-box-domain-containing protein</fullName>
    </submittedName>
</protein>
<dbReference type="SUPFAM" id="SSF48452">
    <property type="entry name" value="TPR-like"/>
    <property type="match status" value="1"/>
</dbReference>
<evidence type="ECO:0000313" key="7">
    <source>
        <dbReference type="EMBL" id="PMD20164.1"/>
    </source>
</evidence>
<dbReference type="InterPro" id="IPR013083">
    <property type="entry name" value="Znf_RING/FYVE/PHD"/>
</dbReference>
<keyword evidence="3" id="KW-0677">Repeat</keyword>
<accession>A0A2J6Q1S8</accession>
<dbReference type="GO" id="GO:0000209">
    <property type="term" value="P:protein polyubiquitination"/>
    <property type="evidence" value="ECO:0007669"/>
    <property type="project" value="TreeGrafter"/>
</dbReference>
<proteinExistence type="predicted"/>
<dbReference type="Proteomes" id="UP000235672">
    <property type="component" value="Unassembled WGS sequence"/>
</dbReference>
<dbReference type="Pfam" id="PF13414">
    <property type="entry name" value="TPR_11"/>
    <property type="match status" value="1"/>
</dbReference>
<dbReference type="EMBL" id="KZ613486">
    <property type="protein sequence ID" value="PMD20164.1"/>
    <property type="molecule type" value="Genomic_DNA"/>
</dbReference>
<dbReference type="GO" id="GO:0043161">
    <property type="term" value="P:proteasome-mediated ubiquitin-dependent protein catabolic process"/>
    <property type="evidence" value="ECO:0007669"/>
    <property type="project" value="TreeGrafter"/>
</dbReference>
<dbReference type="GO" id="GO:0003755">
    <property type="term" value="F:peptidyl-prolyl cis-trans isomerase activity"/>
    <property type="evidence" value="ECO:0007669"/>
    <property type="project" value="UniProtKB-KW"/>
</dbReference>
<comment type="catalytic activity">
    <reaction evidence="1">
        <text>S-ubiquitinyl-[E2 ubiquitin-conjugating enzyme]-L-cysteine + [acceptor protein]-L-lysine = [E2 ubiquitin-conjugating enzyme]-L-cysteine + N(6)-ubiquitinyl-[acceptor protein]-L-lysine.</text>
        <dbReference type="EC" id="2.3.2.27"/>
    </reaction>
</comment>
<keyword evidence="5" id="KW-0413">Isomerase</keyword>
<dbReference type="GO" id="GO:0061630">
    <property type="term" value="F:ubiquitin protein ligase activity"/>
    <property type="evidence" value="ECO:0007669"/>
    <property type="project" value="UniProtKB-EC"/>
</dbReference>
<evidence type="ECO:0000313" key="8">
    <source>
        <dbReference type="Proteomes" id="UP000235672"/>
    </source>
</evidence>
<dbReference type="InterPro" id="IPR003613">
    <property type="entry name" value="Ubox_domain"/>
</dbReference>
<dbReference type="GO" id="GO:0006515">
    <property type="term" value="P:protein quality control for misfolded or incompletely synthesized proteins"/>
    <property type="evidence" value="ECO:0007669"/>
    <property type="project" value="TreeGrafter"/>
</dbReference>
<dbReference type="GO" id="GO:0051087">
    <property type="term" value="F:protein-folding chaperone binding"/>
    <property type="evidence" value="ECO:0007669"/>
    <property type="project" value="TreeGrafter"/>
</dbReference>
<evidence type="ECO:0000256" key="4">
    <source>
        <dbReference type="ARBA" id="ARBA00022786"/>
    </source>
</evidence>
<dbReference type="SMART" id="SM00504">
    <property type="entry name" value="Ubox"/>
    <property type="match status" value="1"/>
</dbReference>
<keyword evidence="8" id="KW-1185">Reference proteome</keyword>
<name>A0A2J6Q1S8_9HELO</name>
<keyword evidence="2" id="KW-0808">Transferase</keyword>
<dbReference type="OrthoDB" id="629492at2759"/>
<evidence type="ECO:0000259" key="6">
    <source>
        <dbReference type="PROSITE" id="PS51698"/>
    </source>
</evidence>
<dbReference type="PANTHER" id="PTHR46803:SF2">
    <property type="entry name" value="E3 UBIQUITIN-PROTEIN LIGASE CHIP"/>
    <property type="match status" value="1"/>
</dbReference>
<evidence type="ECO:0000256" key="5">
    <source>
        <dbReference type="ARBA" id="ARBA00023110"/>
    </source>
</evidence>
<dbReference type="InterPro" id="IPR011990">
    <property type="entry name" value="TPR-like_helical_dom_sf"/>
</dbReference>
<dbReference type="InterPro" id="IPR019734">
    <property type="entry name" value="TPR_rpt"/>
</dbReference>
<evidence type="ECO:0000256" key="1">
    <source>
        <dbReference type="ARBA" id="ARBA00000900"/>
    </source>
</evidence>
<sequence length="294" mass="32907">MAGQDTPVDPAKALEFKEKGNKCFQAGDFVAAESLYSKAIDCDPTNPLLYTNRGLALLKLHRFPLAITLSQHAISLSPPPSISMKAHFQLAQAQIALHNPSSALESSKLAHKLCIDEIVAGGKGGGSIGPITELVLRCKKELWEQREDERLRKRGGLLEECARGLERERDAYVSVLQAEEGKEEDVERVKERYGQKIEELRRTFELAGAVGEEGKRRKVPDWCLDDITFSVMLDPVVTRTGQSYDRSSIMEHLKRSPTDPLTREPLRVEDLRPNLALKAACEEFLEENGWAVDW</sequence>
<dbReference type="AlphaFoldDB" id="A0A2J6Q1S8"/>
<evidence type="ECO:0000256" key="2">
    <source>
        <dbReference type="ARBA" id="ARBA00022679"/>
    </source>
</evidence>
<gene>
    <name evidence="7" type="ORF">NA56DRAFT_646691</name>
</gene>
<dbReference type="PANTHER" id="PTHR46803">
    <property type="entry name" value="E3 UBIQUITIN-PROTEIN LIGASE CHIP"/>
    <property type="match status" value="1"/>
</dbReference>
<keyword evidence="5" id="KW-0697">Rotamase</keyword>
<dbReference type="Pfam" id="PF04564">
    <property type="entry name" value="U-box"/>
    <property type="match status" value="1"/>
</dbReference>
<dbReference type="GO" id="GO:0005737">
    <property type="term" value="C:cytoplasm"/>
    <property type="evidence" value="ECO:0007669"/>
    <property type="project" value="TreeGrafter"/>
</dbReference>
<dbReference type="PROSITE" id="PS51698">
    <property type="entry name" value="U_BOX"/>
    <property type="match status" value="1"/>
</dbReference>
<feature type="domain" description="U-box" evidence="6">
    <location>
        <begin position="218"/>
        <end position="291"/>
    </location>
</feature>
<dbReference type="GO" id="GO:0071218">
    <property type="term" value="P:cellular response to misfolded protein"/>
    <property type="evidence" value="ECO:0007669"/>
    <property type="project" value="TreeGrafter"/>
</dbReference>
<dbReference type="SUPFAM" id="SSF57850">
    <property type="entry name" value="RING/U-box"/>
    <property type="match status" value="1"/>
</dbReference>
<dbReference type="Gene3D" id="3.30.40.10">
    <property type="entry name" value="Zinc/RING finger domain, C3HC4 (zinc finger)"/>
    <property type="match status" value="1"/>
</dbReference>
<dbReference type="SMART" id="SM00028">
    <property type="entry name" value="TPR"/>
    <property type="match status" value="3"/>
</dbReference>
<keyword evidence="4" id="KW-0833">Ubl conjugation pathway</keyword>
<dbReference type="GO" id="GO:0045862">
    <property type="term" value="P:positive regulation of proteolysis"/>
    <property type="evidence" value="ECO:0007669"/>
    <property type="project" value="TreeGrafter"/>
</dbReference>
<reference evidence="7 8" key="1">
    <citation type="submission" date="2016-05" db="EMBL/GenBank/DDBJ databases">
        <title>A degradative enzymes factory behind the ericoid mycorrhizal symbiosis.</title>
        <authorList>
            <consortium name="DOE Joint Genome Institute"/>
            <person name="Martino E."/>
            <person name="Morin E."/>
            <person name="Grelet G."/>
            <person name="Kuo A."/>
            <person name="Kohler A."/>
            <person name="Daghino S."/>
            <person name="Barry K."/>
            <person name="Choi C."/>
            <person name="Cichocki N."/>
            <person name="Clum A."/>
            <person name="Copeland A."/>
            <person name="Hainaut M."/>
            <person name="Haridas S."/>
            <person name="Labutti K."/>
            <person name="Lindquist E."/>
            <person name="Lipzen A."/>
            <person name="Khouja H.-R."/>
            <person name="Murat C."/>
            <person name="Ohm R."/>
            <person name="Olson A."/>
            <person name="Spatafora J."/>
            <person name="Veneault-Fourrey C."/>
            <person name="Henrissat B."/>
            <person name="Grigoriev I."/>
            <person name="Martin F."/>
            <person name="Perotto S."/>
        </authorList>
    </citation>
    <scope>NUCLEOTIDE SEQUENCE [LARGE SCALE GENOMIC DNA]</scope>
    <source>
        <strain evidence="7 8">UAMH 7357</strain>
    </source>
</reference>
<dbReference type="STRING" id="1745343.A0A2J6Q1S8"/>